<protein>
    <submittedName>
        <fullName evidence="2">NADP-dependent oxidoreductase</fullName>
    </submittedName>
</protein>
<dbReference type="PANTHER" id="PTHR43677:SF3">
    <property type="entry name" value="PROSTAGLANDIN REDUCTASE 3"/>
    <property type="match status" value="1"/>
</dbReference>
<dbReference type="CDD" id="cd05288">
    <property type="entry name" value="PGDH"/>
    <property type="match status" value="1"/>
</dbReference>
<feature type="domain" description="Enoyl reductase (ER)" evidence="1">
    <location>
        <begin position="19"/>
        <end position="339"/>
    </location>
</feature>
<reference evidence="2 3" key="1">
    <citation type="submission" date="2022-04" db="EMBL/GenBank/DDBJ databases">
        <title>Genome draft of Actinomadura sp. ATCC 31491.</title>
        <authorList>
            <person name="Shi X."/>
            <person name="Du Y."/>
        </authorList>
    </citation>
    <scope>NUCLEOTIDE SEQUENCE [LARGE SCALE GENOMIC DNA]</scope>
    <source>
        <strain evidence="2 3">ATCC 31491</strain>
    </source>
</reference>
<keyword evidence="3" id="KW-1185">Reference proteome</keyword>
<dbReference type="Gene3D" id="3.40.50.720">
    <property type="entry name" value="NAD(P)-binding Rossmann-like Domain"/>
    <property type="match status" value="1"/>
</dbReference>
<dbReference type="EMBL" id="JAKRKC020000002">
    <property type="protein sequence ID" value="MCK2218480.1"/>
    <property type="molecule type" value="Genomic_DNA"/>
</dbReference>
<accession>A0ABT0G1J3</accession>
<name>A0ABT0G1J3_9ACTN</name>
<dbReference type="Proteomes" id="UP001317259">
    <property type="component" value="Unassembled WGS sequence"/>
</dbReference>
<comment type="caution">
    <text evidence="2">The sequence shown here is derived from an EMBL/GenBank/DDBJ whole genome shotgun (WGS) entry which is preliminary data.</text>
</comment>
<dbReference type="Gene3D" id="3.90.180.10">
    <property type="entry name" value="Medium-chain alcohol dehydrogenases, catalytic domain"/>
    <property type="match status" value="1"/>
</dbReference>
<dbReference type="RefSeq" id="WP_242380921.1">
    <property type="nucleotide sequence ID" value="NZ_JAKRKC020000002.1"/>
</dbReference>
<dbReference type="InterPro" id="IPR051397">
    <property type="entry name" value="Zn-ADH-like_protein"/>
</dbReference>
<dbReference type="SMART" id="SM00829">
    <property type="entry name" value="PKS_ER"/>
    <property type="match status" value="1"/>
</dbReference>
<evidence type="ECO:0000313" key="3">
    <source>
        <dbReference type="Proteomes" id="UP001317259"/>
    </source>
</evidence>
<dbReference type="Pfam" id="PF16884">
    <property type="entry name" value="ADH_N_2"/>
    <property type="match status" value="1"/>
</dbReference>
<dbReference type="InterPro" id="IPR020843">
    <property type="entry name" value="ER"/>
</dbReference>
<dbReference type="InterPro" id="IPR013149">
    <property type="entry name" value="ADH-like_C"/>
</dbReference>
<evidence type="ECO:0000259" key="1">
    <source>
        <dbReference type="SMART" id="SM00829"/>
    </source>
</evidence>
<gene>
    <name evidence="2" type="ORF">MF672_032490</name>
</gene>
<dbReference type="InterPro" id="IPR041694">
    <property type="entry name" value="ADH_N_2"/>
</dbReference>
<evidence type="ECO:0000313" key="2">
    <source>
        <dbReference type="EMBL" id="MCK2218480.1"/>
    </source>
</evidence>
<organism evidence="2 3">
    <name type="scientific">Actinomadura luzonensis</name>
    <dbReference type="NCBI Taxonomy" id="2805427"/>
    <lineage>
        <taxon>Bacteria</taxon>
        <taxon>Bacillati</taxon>
        <taxon>Actinomycetota</taxon>
        <taxon>Actinomycetes</taxon>
        <taxon>Streptosporangiales</taxon>
        <taxon>Thermomonosporaceae</taxon>
        <taxon>Actinomadura</taxon>
    </lineage>
</organism>
<dbReference type="SUPFAM" id="SSF51735">
    <property type="entry name" value="NAD(P)-binding Rossmann-fold domains"/>
    <property type="match status" value="1"/>
</dbReference>
<dbReference type="InterPro" id="IPR036291">
    <property type="entry name" value="NAD(P)-bd_dom_sf"/>
</dbReference>
<dbReference type="SUPFAM" id="SSF50129">
    <property type="entry name" value="GroES-like"/>
    <property type="match status" value="1"/>
</dbReference>
<sequence length="341" mass="35262">MSFLPQVSREVRLAAQPEGLPEARHFTLAEVPMPVPAAGEVLVRNRFFHVFAALRTLVGGGVRDTPVPPLRPGDPLPGPAVGEVVAAPGGDGGGPRPGDLVAHWLGWREYAVVPAAQVTPLGDALPDPVAHLGQGAIAYAALTRDAEVRPGDTVFVSGAAGAVGSLAGQVARLLGAGRVIGSTGSPDKAARLVAELGYDAAVVRGAGPIGEQLGEAAPDGVDVLLDNVGGDQLRAAVAAARPGARFVLVGALSGQLAAEGRGGTSPVELDTYRLILRRVTLRAFQGLDEELRAAWLRRYGGWLRAGEIAFPHVRIAGIENAPRAFQEVIEGRHFGTVVVEP</sequence>
<dbReference type="Pfam" id="PF00107">
    <property type="entry name" value="ADH_zinc_N"/>
    <property type="match status" value="1"/>
</dbReference>
<proteinExistence type="predicted"/>
<dbReference type="PANTHER" id="PTHR43677">
    <property type="entry name" value="SHORT-CHAIN DEHYDROGENASE/REDUCTASE"/>
    <property type="match status" value="1"/>
</dbReference>
<dbReference type="InterPro" id="IPR011032">
    <property type="entry name" value="GroES-like_sf"/>
</dbReference>